<dbReference type="EMBL" id="JACEIB010000003">
    <property type="protein sequence ID" value="MBA2933916.1"/>
    <property type="molecule type" value="Genomic_DNA"/>
</dbReference>
<evidence type="ECO:0000313" key="2">
    <source>
        <dbReference type="Proteomes" id="UP000570166"/>
    </source>
</evidence>
<proteinExistence type="predicted"/>
<reference evidence="1 2" key="1">
    <citation type="submission" date="2020-07" db="EMBL/GenBank/DDBJ databases">
        <authorList>
            <person name="Sun Q."/>
        </authorList>
    </citation>
    <scope>NUCLEOTIDE SEQUENCE [LARGE SCALE GENOMIC DNA]</scope>
    <source>
        <strain evidence="1 2">CGMCC 1.13654</strain>
    </source>
</reference>
<gene>
    <name evidence="1" type="ORF">HZF05_07355</name>
</gene>
<protein>
    <submittedName>
        <fullName evidence="1">Uncharacterized protein</fullName>
    </submittedName>
</protein>
<accession>A0A838L6Z3</accession>
<name>A0A838L6Z3_9SPHN</name>
<keyword evidence="2" id="KW-1185">Reference proteome</keyword>
<sequence length="59" mass="6695">MDNMYTFAAIRGIQASRAFYVAMIPLKTLERLFSYDEEVTCAPDCYHSEVESGSFMMVG</sequence>
<organism evidence="1 2">
    <name type="scientific">Sphingomonas chungangi</name>
    <dbReference type="NCBI Taxonomy" id="2683589"/>
    <lineage>
        <taxon>Bacteria</taxon>
        <taxon>Pseudomonadati</taxon>
        <taxon>Pseudomonadota</taxon>
        <taxon>Alphaproteobacteria</taxon>
        <taxon>Sphingomonadales</taxon>
        <taxon>Sphingomonadaceae</taxon>
        <taxon>Sphingomonas</taxon>
    </lineage>
</organism>
<dbReference type="Proteomes" id="UP000570166">
    <property type="component" value="Unassembled WGS sequence"/>
</dbReference>
<dbReference type="RefSeq" id="WP_160363704.1">
    <property type="nucleotide sequence ID" value="NZ_JACEIB010000003.1"/>
</dbReference>
<dbReference type="AlphaFoldDB" id="A0A838L6Z3"/>
<comment type="caution">
    <text evidence="1">The sequence shown here is derived from an EMBL/GenBank/DDBJ whole genome shotgun (WGS) entry which is preliminary data.</text>
</comment>
<evidence type="ECO:0000313" key="1">
    <source>
        <dbReference type="EMBL" id="MBA2933916.1"/>
    </source>
</evidence>